<dbReference type="EMBL" id="MOXD01000003">
    <property type="protein sequence ID" value="OMQ24534.1"/>
    <property type="molecule type" value="Genomic_DNA"/>
</dbReference>
<dbReference type="Pfam" id="PF03802">
    <property type="entry name" value="CitX"/>
    <property type="match status" value="1"/>
</dbReference>
<dbReference type="STRING" id="2034155.BMI79_06820"/>
<organism evidence="6 7">
    <name type="scientific">Serratia oryzae</name>
    <dbReference type="NCBI Taxonomy" id="2034155"/>
    <lineage>
        <taxon>Bacteria</taxon>
        <taxon>Pseudomonadati</taxon>
        <taxon>Pseudomonadota</taxon>
        <taxon>Gammaproteobacteria</taxon>
        <taxon>Enterobacterales</taxon>
        <taxon>Yersiniaceae</taxon>
        <taxon>Serratia</taxon>
    </lineage>
</organism>
<dbReference type="GO" id="GO:0051191">
    <property type="term" value="P:prosthetic group biosynthetic process"/>
    <property type="evidence" value="ECO:0007669"/>
    <property type="project" value="InterPro"/>
</dbReference>
<name>A0A1S8CM57_9GAMM</name>
<dbReference type="OrthoDB" id="3196716at2"/>
<comment type="caution">
    <text evidence="6">The sequence shown here is derived from an EMBL/GenBank/DDBJ whole genome shotgun (WGS) entry which is preliminary data.</text>
</comment>
<dbReference type="EC" id="2.7.7.61" evidence="1"/>
<dbReference type="AlphaFoldDB" id="A0A1S8CM57"/>
<evidence type="ECO:0000256" key="5">
    <source>
        <dbReference type="ARBA" id="ARBA00048574"/>
    </source>
</evidence>
<comment type="catalytic activity">
    <reaction evidence="5">
        <text>apo-[citrate lyase ACP] + 2'-(5''-triphospho-alpha-D-ribosyl)-3'-dephospho-CoA = holo-[citrate lyase ACP] + diphosphate</text>
        <dbReference type="Rhea" id="RHEA:16333"/>
        <dbReference type="Rhea" id="RHEA-COMP:10157"/>
        <dbReference type="Rhea" id="RHEA-COMP:10158"/>
        <dbReference type="ChEBI" id="CHEBI:29999"/>
        <dbReference type="ChEBI" id="CHEBI:33019"/>
        <dbReference type="ChEBI" id="CHEBI:61378"/>
        <dbReference type="ChEBI" id="CHEBI:82683"/>
        <dbReference type="EC" id="2.7.7.61"/>
    </reaction>
</comment>
<evidence type="ECO:0000313" key="7">
    <source>
        <dbReference type="Proteomes" id="UP000216021"/>
    </source>
</evidence>
<proteinExistence type="predicted"/>
<reference evidence="6 7" key="1">
    <citation type="submission" date="2016-11" db="EMBL/GenBank/DDBJ databases">
        <title>Rahnella oryzae sp. nov., isolated from rice root.</title>
        <authorList>
            <person name="Zhang X.-X."/>
            <person name="Zhang J."/>
        </authorList>
    </citation>
    <scope>NUCLEOTIDE SEQUENCE [LARGE SCALE GENOMIC DNA]</scope>
    <source>
        <strain evidence="6 7">J11-6</strain>
    </source>
</reference>
<dbReference type="GO" id="GO:0050519">
    <property type="term" value="F:holo-citrate lyase synthase activity"/>
    <property type="evidence" value="ECO:0007669"/>
    <property type="project" value="UniProtKB-EC"/>
</dbReference>
<accession>A0A1S8CM57</accession>
<keyword evidence="4" id="KW-0548">Nucleotidyltransferase</keyword>
<evidence type="ECO:0000256" key="1">
    <source>
        <dbReference type="ARBA" id="ARBA00012524"/>
    </source>
</evidence>
<dbReference type="InterPro" id="IPR005551">
    <property type="entry name" value="CitX"/>
</dbReference>
<gene>
    <name evidence="6" type="ORF">BMI79_06820</name>
</gene>
<dbReference type="Proteomes" id="UP000216021">
    <property type="component" value="Unassembled WGS sequence"/>
</dbReference>
<dbReference type="NCBIfam" id="TIGR03124">
    <property type="entry name" value="citrate_citX"/>
    <property type="match status" value="1"/>
</dbReference>
<dbReference type="RefSeq" id="WP_076941415.1">
    <property type="nucleotide sequence ID" value="NZ_MOXD01000003.1"/>
</dbReference>
<evidence type="ECO:0000256" key="4">
    <source>
        <dbReference type="ARBA" id="ARBA00022695"/>
    </source>
</evidence>
<protein>
    <recommendedName>
        <fullName evidence="2">Apo-citrate lyase phosphoribosyl-dephospho-CoA transferase</fullName>
        <ecNumber evidence="1">2.7.7.61</ecNumber>
    </recommendedName>
</protein>
<evidence type="ECO:0000313" key="6">
    <source>
        <dbReference type="EMBL" id="OMQ24534.1"/>
    </source>
</evidence>
<evidence type="ECO:0000256" key="3">
    <source>
        <dbReference type="ARBA" id="ARBA00022679"/>
    </source>
</evidence>
<keyword evidence="7" id="KW-1185">Reference proteome</keyword>
<sequence>MSSIAPELATSRAVSLPELLSSRECRQARQQAWLARHHSTLLVFTLVAPGAVKDSPLTRRIFNLGWQALRQLSHQQGWLCLQAEALALPTGCEGYLALQADAQTVKEAAVQLEVQQPIGRLWDIDVLAPQGHILSRRDIGQPERRCLLCAEPAKLCARQRSHSTEQLLDEMERRLNAALLS</sequence>
<evidence type="ECO:0000256" key="2">
    <source>
        <dbReference type="ARBA" id="ARBA00016314"/>
    </source>
</evidence>
<keyword evidence="3" id="KW-0808">Transferase</keyword>
<dbReference type="NCBIfam" id="NF002383">
    <property type="entry name" value="PRK01392.1"/>
    <property type="match status" value="1"/>
</dbReference>